<reference evidence="6 7" key="1">
    <citation type="submission" date="2018-04" db="EMBL/GenBank/DDBJ databases">
        <title>Thalassorhabdus spongiae gen. nov., sp. nov., isolated from a marine sponge in South-West Iceland.</title>
        <authorList>
            <person name="Knobloch S."/>
            <person name="Daussin A."/>
            <person name="Johannsson R."/>
            <person name="Marteinsson V.T."/>
        </authorList>
    </citation>
    <scope>NUCLEOTIDE SEQUENCE [LARGE SCALE GENOMIC DNA]</scope>
    <source>
        <strain evidence="6 7">Hp12</strain>
    </source>
</reference>
<keyword evidence="7" id="KW-1185">Reference proteome</keyword>
<dbReference type="PANTHER" id="PTHR30563">
    <property type="entry name" value="DNA RECOMBINATION PROTEIN RMUC"/>
    <property type="match status" value="1"/>
</dbReference>
<feature type="coiled-coil region" evidence="5">
    <location>
        <begin position="157"/>
        <end position="191"/>
    </location>
</feature>
<dbReference type="InterPro" id="IPR003798">
    <property type="entry name" value="DNA_recombination_RmuC"/>
</dbReference>
<dbReference type="EMBL" id="QDDL01000001">
    <property type="protein sequence ID" value="PVZ71964.1"/>
    <property type="molecule type" value="Genomic_DNA"/>
</dbReference>
<comment type="caution">
    <text evidence="6">The sequence shown here is derived from an EMBL/GenBank/DDBJ whole genome shotgun (WGS) entry which is preliminary data.</text>
</comment>
<dbReference type="OrthoDB" id="9765111at2"/>
<sequence>MTTLTLDNLHFIFIGLSLILLISSVVLASASNKNKALLSQAQLAAQRLSADNLSSTSQLQNLELETTQTISTLHAQLEHARQQNQQHNEQLIALEKNKQQMNLQFENLAQKIFEEKGKTFTEKNQSSMDALLAPFKEQLSQFKTQLDQSHHRDNQDRASLREQVSQLMNLNQKINQEAINLTRALKSENKTQGNWGELVLEKVLEKSGLRKGEEYQVQESFKDDSGSRRQPDVIIRLPEGKDVIIDSKVSLTAYQKYISSEDQAEALTALKAHVESVRRHIRQLSDKDYSQLSGLNSLDFVLMFMPIEPAFVAAFQHDPQLFTDAFDQKIIVVTPTTLLATLRTIENIWRYERQNQNAIEIAEQAGKLYDKLRVFCEKMEKTDAQLTTARNTFDDAMNSLSQGRGNLIAQAGKFLDMGVRVKKQLPKTLTDKADPSE</sequence>
<dbReference type="Pfam" id="PF02646">
    <property type="entry name" value="RmuC"/>
    <property type="match status" value="1"/>
</dbReference>
<dbReference type="Proteomes" id="UP000244906">
    <property type="component" value="Unassembled WGS sequence"/>
</dbReference>
<evidence type="ECO:0000256" key="5">
    <source>
        <dbReference type="SAM" id="Coils"/>
    </source>
</evidence>
<comment type="function">
    <text evidence="1">Involved in DNA recombination.</text>
</comment>
<evidence type="ECO:0000256" key="3">
    <source>
        <dbReference type="ARBA" id="ARBA00023054"/>
    </source>
</evidence>
<proteinExistence type="inferred from homology"/>
<gene>
    <name evidence="6" type="ORF">DC094_02780</name>
</gene>
<keyword evidence="3 5" id="KW-0175">Coiled coil</keyword>
<feature type="coiled-coil region" evidence="5">
    <location>
        <begin position="45"/>
        <end position="111"/>
    </location>
</feature>
<evidence type="ECO:0000256" key="4">
    <source>
        <dbReference type="ARBA" id="ARBA00023172"/>
    </source>
</evidence>
<keyword evidence="4" id="KW-0233">DNA recombination</keyword>
<evidence type="ECO:0000313" key="7">
    <source>
        <dbReference type="Proteomes" id="UP000244906"/>
    </source>
</evidence>
<evidence type="ECO:0000313" key="6">
    <source>
        <dbReference type="EMBL" id="PVZ71964.1"/>
    </source>
</evidence>
<name>A0A2V1GXZ8_9GAMM</name>
<organism evidence="6 7">
    <name type="scientific">Pelagibaculum spongiae</name>
    <dbReference type="NCBI Taxonomy" id="2080658"/>
    <lineage>
        <taxon>Bacteria</taxon>
        <taxon>Pseudomonadati</taxon>
        <taxon>Pseudomonadota</taxon>
        <taxon>Gammaproteobacteria</taxon>
        <taxon>Oceanospirillales</taxon>
        <taxon>Pelagibaculum</taxon>
    </lineage>
</organism>
<evidence type="ECO:0000256" key="1">
    <source>
        <dbReference type="ARBA" id="ARBA00003416"/>
    </source>
</evidence>
<accession>A0A2V1GXZ8</accession>
<dbReference type="PANTHER" id="PTHR30563:SF0">
    <property type="entry name" value="DNA RECOMBINATION PROTEIN RMUC"/>
    <property type="match status" value="1"/>
</dbReference>
<dbReference type="RefSeq" id="WP_116685553.1">
    <property type="nucleotide sequence ID" value="NZ_CAWNYD010000001.1"/>
</dbReference>
<protein>
    <submittedName>
        <fullName evidence="6">DNA recombination protein RmuC</fullName>
    </submittedName>
</protein>
<dbReference type="AlphaFoldDB" id="A0A2V1GXZ8"/>
<dbReference type="GO" id="GO:0006310">
    <property type="term" value="P:DNA recombination"/>
    <property type="evidence" value="ECO:0007669"/>
    <property type="project" value="UniProtKB-KW"/>
</dbReference>
<evidence type="ECO:0000256" key="2">
    <source>
        <dbReference type="ARBA" id="ARBA00009840"/>
    </source>
</evidence>
<comment type="similarity">
    <text evidence="2">Belongs to the RmuC family.</text>
</comment>